<proteinExistence type="inferred from homology"/>
<dbReference type="InterPro" id="IPR001453">
    <property type="entry name" value="MoaB/Mog_dom"/>
</dbReference>
<keyword evidence="4 6" id="KW-0501">Molybdenum cofactor biosynthesis</keyword>
<feature type="domain" description="MoaB/Mog" evidence="7">
    <location>
        <begin position="178"/>
        <end position="317"/>
    </location>
</feature>
<dbReference type="RefSeq" id="WP_311191441.1">
    <property type="nucleotide sequence ID" value="NZ_CP115541.1"/>
</dbReference>
<dbReference type="PANTHER" id="PTHR10192:SF5">
    <property type="entry name" value="GEPHYRIN"/>
    <property type="match status" value="1"/>
</dbReference>
<dbReference type="Pfam" id="PF00994">
    <property type="entry name" value="MoCF_biosynth"/>
    <property type="match status" value="1"/>
</dbReference>
<dbReference type="SUPFAM" id="SSF63882">
    <property type="entry name" value="MoeA N-terminal region -like"/>
    <property type="match status" value="1"/>
</dbReference>
<evidence type="ECO:0000256" key="6">
    <source>
        <dbReference type="RuleBase" id="RU365090"/>
    </source>
</evidence>
<sequence length="398" mass="41575">MQSLISVDEATHAVHAQSRTRTIESMALADAVGRVLADEVMAERAHPPFDRVTMDGIATRWRPVMPALLRVIGAQTAGGYGQALTDADTCIEVASGALLPEGCDCVIPIEQLVRSAQGYALASSASPSRGQFIHRQGADCPADAVVLDAGIRIGAPQMAVLAANGVATVNAVRLPTIAIVATGEALLDVAAPLQPARIRRCSDLAMMAALRAAGFSEVTVQPLSEDPDVLGANLSRLLQGHDVLVLSGGVTLGQRDYLPTTLESLGVRCIFQGVAQQPGRAMWFGIGPAGQRVFALPGNPFSSLVCTARYVRPALLSSLGLGIVACEQVRLAAAVPAHTLAQFVAVRLRRDPNGDVLAQPVPPRSNADVTTLAATDGFVEVPAGLACEVGHALPLYRW</sequence>
<dbReference type="Pfam" id="PF03454">
    <property type="entry name" value="MoeA_C"/>
    <property type="match status" value="1"/>
</dbReference>
<dbReference type="SMART" id="SM00852">
    <property type="entry name" value="MoCF_biosynth"/>
    <property type="match status" value="1"/>
</dbReference>
<dbReference type="Gene3D" id="3.40.980.10">
    <property type="entry name" value="MoaB/Mog-like domain"/>
    <property type="match status" value="1"/>
</dbReference>
<comment type="cofactor">
    <cofactor evidence="6">
        <name>Mg(2+)</name>
        <dbReference type="ChEBI" id="CHEBI:18420"/>
    </cofactor>
</comment>
<evidence type="ECO:0000256" key="4">
    <source>
        <dbReference type="ARBA" id="ARBA00023150"/>
    </source>
</evidence>
<evidence type="ECO:0000256" key="2">
    <source>
        <dbReference type="ARBA" id="ARBA00005046"/>
    </source>
</evidence>
<dbReference type="Gene3D" id="3.90.105.10">
    <property type="entry name" value="Molybdopterin biosynthesis moea protein, domain 2"/>
    <property type="match status" value="1"/>
</dbReference>
<keyword evidence="6" id="KW-0460">Magnesium</keyword>
<dbReference type="InterPro" id="IPR036135">
    <property type="entry name" value="MoeA_linker/N_sf"/>
</dbReference>
<dbReference type="InterPro" id="IPR036425">
    <property type="entry name" value="MoaB/Mog-like_dom_sf"/>
</dbReference>
<dbReference type="CDD" id="cd00887">
    <property type="entry name" value="MoeA"/>
    <property type="match status" value="1"/>
</dbReference>
<gene>
    <name evidence="8" type="ORF">PDM29_18165</name>
</gene>
<evidence type="ECO:0000313" key="8">
    <source>
        <dbReference type="EMBL" id="WNH52236.1"/>
    </source>
</evidence>
<evidence type="ECO:0000259" key="7">
    <source>
        <dbReference type="SMART" id="SM00852"/>
    </source>
</evidence>
<evidence type="ECO:0000256" key="3">
    <source>
        <dbReference type="ARBA" id="ARBA00010763"/>
    </source>
</evidence>
<keyword evidence="6" id="KW-0479">Metal-binding</keyword>
<dbReference type="Gene3D" id="2.40.340.10">
    <property type="entry name" value="MoeA, C-terminal, domain IV"/>
    <property type="match status" value="1"/>
</dbReference>
<keyword evidence="6" id="KW-0500">Molybdenum</keyword>
<comment type="similarity">
    <text evidence="3 6">Belongs to the MoeA family.</text>
</comment>
<dbReference type="PANTHER" id="PTHR10192">
    <property type="entry name" value="MOLYBDOPTERIN BIOSYNTHESIS PROTEIN"/>
    <property type="match status" value="1"/>
</dbReference>
<dbReference type="Proteomes" id="UP001302072">
    <property type="component" value="Chromosome"/>
</dbReference>
<dbReference type="EMBL" id="CP115541">
    <property type="protein sequence ID" value="WNH52236.1"/>
    <property type="molecule type" value="Genomic_DNA"/>
</dbReference>
<evidence type="ECO:0000313" key="9">
    <source>
        <dbReference type="Proteomes" id="UP001302072"/>
    </source>
</evidence>
<dbReference type="SUPFAM" id="SSF53218">
    <property type="entry name" value="Molybdenum cofactor biosynthesis proteins"/>
    <property type="match status" value="1"/>
</dbReference>
<dbReference type="InterPro" id="IPR005110">
    <property type="entry name" value="MoeA_linker/N"/>
</dbReference>
<dbReference type="InterPro" id="IPR005111">
    <property type="entry name" value="MoeA_C_domain_IV"/>
</dbReference>
<dbReference type="Pfam" id="PF03453">
    <property type="entry name" value="MoeA_N"/>
    <property type="match status" value="1"/>
</dbReference>
<dbReference type="Gene3D" id="2.170.190.11">
    <property type="entry name" value="Molybdopterin biosynthesis moea protein, domain 3"/>
    <property type="match status" value="1"/>
</dbReference>
<reference evidence="8 9" key="1">
    <citation type="submission" date="2022-12" db="EMBL/GenBank/DDBJ databases">
        <title>Two new species, Stenotrophomonas aracearum and Stenotrophomonas oahuensis, isolated from Anthurium (Araceae family) in Hawaii.</title>
        <authorList>
            <person name="Chunag S.C."/>
            <person name="Dobhal S."/>
            <person name="Alvarez A."/>
            <person name="Arif M."/>
        </authorList>
    </citation>
    <scope>NUCLEOTIDE SEQUENCE [LARGE SCALE GENOMIC DNA]</scope>
    <source>
        <strain evidence="8 9">A5586</strain>
    </source>
</reference>
<organism evidence="8 9">
    <name type="scientific">Stenotrophomonas oahuensis</name>
    <dbReference type="NCBI Taxonomy" id="3003271"/>
    <lineage>
        <taxon>Bacteria</taxon>
        <taxon>Pseudomonadati</taxon>
        <taxon>Pseudomonadota</taxon>
        <taxon>Gammaproteobacteria</taxon>
        <taxon>Lysobacterales</taxon>
        <taxon>Lysobacteraceae</taxon>
        <taxon>Stenotrophomonas</taxon>
    </lineage>
</organism>
<dbReference type="EC" id="2.10.1.1" evidence="6"/>
<comment type="pathway">
    <text evidence="2 6">Cofactor biosynthesis; molybdopterin biosynthesis.</text>
</comment>
<evidence type="ECO:0000256" key="5">
    <source>
        <dbReference type="ARBA" id="ARBA00047317"/>
    </source>
</evidence>
<keyword evidence="9" id="KW-1185">Reference proteome</keyword>
<accession>A0ABY9YMZ0</accession>
<evidence type="ECO:0000256" key="1">
    <source>
        <dbReference type="ARBA" id="ARBA00002901"/>
    </source>
</evidence>
<name>A0ABY9YMZ0_9GAMM</name>
<dbReference type="InterPro" id="IPR036688">
    <property type="entry name" value="MoeA_C_domain_IV_sf"/>
</dbReference>
<comment type="catalytic activity">
    <reaction evidence="5">
        <text>adenylyl-molybdopterin + molybdate = Mo-molybdopterin + AMP + H(+)</text>
        <dbReference type="Rhea" id="RHEA:35047"/>
        <dbReference type="ChEBI" id="CHEBI:15378"/>
        <dbReference type="ChEBI" id="CHEBI:36264"/>
        <dbReference type="ChEBI" id="CHEBI:62727"/>
        <dbReference type="ChEBI" id="CHEBI:71302"/>
        <dbReference type="ChEBI" id="CHEBI:456215"/>
        <dbReference type="EC" id="2.10.1.1"/>
    </reaction>
</comment>
<dbReference type="InterPro" id="IPR038987">
    <property type="entry name" value="MoeA-like"/>
</dbReference>
<keyword evidence="6" id="KW-0808">Transferase</keyword>
<protein>
    <recommendedName>
        <fullName evidence="6">Molybdopterin molybdenumtransferase</fullName>
        <ecNumber evidence="6">2.10.1.1</ecNumber>
    </recommendedName>
</protein>
<comment type="function">
    <text evidence="1 6">Catalyzes the insertion of molybdate into adenylated molybdopterin with the concomitant release of AMP.</text>
</comment>